<accession>X1LIA0</accession>
<keyword evidence="1" id="KW-0472">Membrane</keyword>
<dbReference type="AlphaFoldDB" id="X1LIA0"/>
<keyword evidence="1" id="KW-1133">Transmembrane helix</keyword>
<protein>
    <submittedName>
        <fullName evidence="2">Uncharacterized protein</fullName>
    </submittedName>
</protein>
<dbReference type="EMBL" id="BARV01002592">
    <property type="protein sequence ID" value="GAH93883.1"/>
    <property type="molecule type" value="Genomic_DNA"/>
</dbReference>
<comment type="caution">
    <text evidence="2">The sequence shown here is derived from an EMBL/GenBank/DDBJ whole genome shotgun (WGS) entry which is preliminary data.</text>
</comment>
<keyword evidence="1" id="KW-0812">Transmembrane</keyword>
<organism evidence="2">
    <name type="scientific">marine sediment metagenome</name>
    <dbReference type="NCBI Taxonomy" id="412755"/>
    <lineage>
        <taxon>unclassified sequences</taxon>
        <taxon>metagenomes</taxon>
        <taxon>ecological metagenomes</taxon>
    </lineage>
</organism>
<feature type="transmembrane region" description="Helical" evidence="1">
    <location>
        <begin position="6"/>
        <end position="25"/>
    </location>
</feature>
<proteinExistence type="predicted"/>
<evidence type="ECO:0000256" key="1">
    <source>
        <dbReference type="SAM" id="Phobius"/>
    </source>
</evidence>
<gene>
    <name evidence="2" type="ORF">S06H3_06623</name>
</gene>
<reference evidence="2" key="1">
    <citation type="journal article" date="2014" name="Front. Microbiol.">
        <title>High frequency of phylogenetically diverse reductive dehalogenase-homologous genes in deep subseafloor sedimentary metagenomes.</title>
        <authorList>
            <person name="Kawai M."/>
            <person name="Futagami T."/>
            <person name="Toyoda A."/>
            <person name="Takaki Y."/>
            <person name="Nishi S."/>
            <person name="Hori S."/>
            <person name="Arai W."/>
            <person name="Tsubouchi T."/>
            <person name="Morono Y."/>
            <person name="Uchiyama I."/>
            <person name="Ito T."/>
            <person name="Fujiyama A."/>
            <person name="Inagaki F."/>
            <person name="Takami H."/>
        </authorList>
    </citation>
    <scope>NUCLEOTIDE SEQUENCE</scope>
    <source>
        <strain evidence="2">Expedition CK06-06</strain>
    </source>
</reference>
<name>X1LIA0_9ZZZZ</name>
<evidence type="ECO:0000313" key="2">
    <source>
        <dbReference type="EMBL" id="GAH93883.1"/>
    </source>
</evidence>
<sequence>MNKKILAVVIIAILIFVGIVVLDLTSETQTKQGILTNIEYVSDTSYTLTFDDGVELTFKEDNAEDAQEMYEGLIGWTNQEIVIEYTYSYWIMGYFLNSYYSPVD</sequence>